<dbReference type="SUPFAM" id="SSF55681">
    <property type="entry name" value="Class II aaRS and biotin synthetases"/>
    <property type="match status" value="1"/>
</dbReference>
<dbReference type="PANTHER" id="PTHR10947">
    <property type="entry name" value="PHENYLALANYL-TRNA SYNTHETASE BETA CHAIN AND LEUCINE-RICH REPEAT-CONTAINING PROTEIN 47"/>
    <property type="match status" value="1"/>
</dbReference>
<dbReference type="EMBL" id="UINC01190377">
    <property type="protein sequence ID" value="SVE04511.1"/>
    <property type="molecule type" value="Genomic_DNA"/>
</dbReference>
<organism evidence="2">
    <name type="scientific">marine metagenome</name>
    <dbReference type="NCBI Taxonomy" id="408172"/>
    <lineage>
        <taxon>unclassified sequences</taxon>
        <taxon>metagenomes</taxon>
        <taxon>ecological metagenomes</taxon>
    </lineage>
</organism>
<dbReference type="GO" id="GO:0004826">
    <property type="term" value="F:phenylalanine-tRNA ligase activity"/>
    <property type="evidence" value="ECO:0007669"/>
    <property type="project" value="InterPro"/>
</dbReference>
<dbReference type="Pfam" id="PF17759">
    <property type="entry name" value="tRNA_synthFbeta"/>
    <property type="match status" value="1"/>
</dbReference>
<feature type="domain" description="Phenylalanyl tRNA synthetase beta chain core" evidence="1">
    <location>
        <begin position="25"/>
        <end position="210"/>
    </location>
</feature>
<dbReference type="InterPro" id="IPR045060">
    <property type="entry name" value="Phe-tRNA-ligase_IIc_bsu"/>
</dbReference>
<accession>A0A383AA59</accession>
<dbReference type="InterPro" id="IPR041616">
    <property type="entry name" value="PheRS_beta_core"/>
</dbReference>
<sequence length="252" mass="28229">MIPADSTIYGEFKYGIPDPESWLQPIRDILAGFGFHQVYSNSLQNKIESSLSGLVPVTMKNPLSRDMAFLRTSLLPGLIKASDFNIKNGTNNLRLYELSNVHEQKKKGFTGISETLNLAGVVCGQEISQSVHHKGIPQDLYTLKGYVLGLLNKKLKLDAVLRKGNHPSFDLCHQIIVNGEKIGAFGRISFNLITQMDLDLGNTYGFELNLNLLTSKVQHYREYVHVNLFPKVPRRLNFVMPETNAVGPLVEM</sequence>
<dbReference type="Gene3D" id="3.30.930.10">
    <property type="entry name" value="Bira Bifunctional Protein, Domain 2"/>
    <property type="match status" value="1"/>
</dbReference>
<dbReference type="GO" id="GO:0009328">
    <property type="term" value="C:phenylalanine-tRNA ligase complex"/>
    <property type="evidence" value="ECO:0007669"/>
    <property type="project" value="TreeGrafter"/>
</dbReference>
<name>A0A383AA59_9ZZZZ</name>
<evidence type="ECO:0000259" key="1">
    <source>
        <dbReference type="Pfam" id="PF17759"/>
    </source>
</evidence>
<proteinExistence type="predicted"/>
<reference evidence="2" key="1">
    <citation type="submission" date="2018-05" db="EMBL/GenBank/DDBJ databases">
        <authorList>
            <person name="Lanie J.A."/>
            <person name="Ng W.-L."/>
            <person name="Kazmierczak K.M."/>
            <person name="Andrzejewski T.M."/>
            <person name="Davidsen T.M."/>
            <person name="Wayne K.J."/>
            <person name="Tettelin H."/>
            <person name="Glass J.I."/>
            <person name="Rusch D."/>
            <person name="Podicherti R."/>
            <person name="Tsui H.-C.T."/>
            <person name="Winkler M.E."/>
        </authorList>
    </citation>
    <scope>NUCLEOTIDE SEQUENCE</scope>
</reference>
<feature type="non-terminal residue" evidence="2">
    <location>
        <position position="252"/>
    </location>
</feature>
<gene>
    <name evidence="2" type="ORF">METZ01_LOCUS457365</name>
</gene>
<dbReference type="AlphaFoldDB" id="A0A383AA59"/>
<evidence type="ECO:0000313" key="2">
    <source>
        <dbReference type="EMBL" id="SVE04511.1"/>
    </source>
</evidence>
<dbReference type="PANTHER" id="PTHR10947:SF0">
    <property type="entry name" value="PHENYLALANINE--TRNA LIGASE BETA SUBUNIT"/>
    <property type="match status" value="1"/>
</dbReference>
<protein>
    <recommendedName>
        <fullName evidence="1">Phenylalanyl tRNA synthetase beta chain core domain-containing protein</fullName>
    </recommendedName>
</protein>
<dbReference type="GO" id="GO:0006432">
    <property type="term" value="P:phenylalanyl-tRNA aminoacylation"/>
    <property type="evidence" value="ECO:0007669"/>
    <property type="project" value="InterPro"/>
</dbReference>
<dbReference type="InterPro" id="IPR045864">
    <property type="entry name" value="aa-tRNA-synth_II/BPL/LPL"/>
</dbReference>